<protein>
    <submittedName>
        <fullName evidence="2">Uncharacterized protein</fullName>
    </submittedName>
</protein>
<evidence type="ECO:0000313" key="3">
    <source>
        <dbReference type="Proteomes" id="UP000464374"/>
    </source>
</evidence>
<sequence>MHCDIFQDQYLLLDKHEPMPTGLKMHLLCCSSCRQAVNRIAAAENVQRHILHTPIAADERMLNTTMRAIHLLNKQSAPIAARQEQNKTILPWIAVGTFLILGFILLPFSDMGKIDLSQFGDSFWIPFALLCAGSIVTYSAVFLAKNLVFFTEKFTPQI</sequence>
<organism evidence="2 3">
    <name type="scientific">Treponema vincentii</name>
    <dbReference type="NCBI Taxonomy" id="69710"/>
    <lineage>
        <taxon>Bacteria</taxon>
        <taxon>Pseudomonadati</taxon>
        <taxon>Spirochaetota</taxon>
        <taxon>Spirochaetia</taxon>
        <taxon>Spirochaetales</taxon>
        <taxon>Treponemataceae</taxon>
        <taxon>Treponema</taxon>
    </lineage>
</organism>
<name>A0A6P1XZ25_9SPIR</name>
<dbReference type="AlphaFoldDB" id="A0A6P1XZ25"/>
<gene>
    <name evidence="2" type="ORF">GWP43_03590</name>
</gene>
<dbReference type="KEGG" id="trz:GWP43_03590"/>
<keyword evidence="1" id="KW-0812">Transmembrane</keyword>
<proteinExistence type="predicted"/>
<feature type="transmembrane region" description="Helical" evidence="1">
    <location>
        <begin position="123"/>
        <end position="144"/>
    </location>
</feature>
<dbReference type="RefSeq" id="WP_162662764.1">
    <property type="nucleotide sequence ID" value="NZ_CP048020.1"/>
</dbReference>
<evidence type="ECO:0000256" key="1">
    <source>
        <dbReference type="SAM" id="Phobius"/>
    </source>
</evidence>
<feature type="transmembrane region" description="Helical" evidence="1">
    <location>
        <begin position="89"/>
        <end position="108"/>
    </location>
</feature>
<reference evidence="2 3" key="1">
    <citation type="submission" date="2020-01" db="EMBL/GenBank/DDBJ databases">
        <title>Complete genome sequence of a human oral phylogroup 1 Treponema sp. strain ATCC 700766, originally isolated from periodontitis dental plaque.</title>
        <authorList>
            <person name="Chan Y."/>
            <person name="Huo Y.-B."/>
            <person name="Yu X.-L."/>
            <person name="Zeng H."/>
            <person name="Leung W.-K."/>
            <person name="Watt R.M."/>
        </authorList>
    </citation>
    <scope>NUCLEOTIDE SEQUENCE [LARGE SCALE GENOMIC DNA]</scope>
    <source>
        <strain evidence="2 3">OMZ 804</strain>
    </source>
</reference>
<keyword evidence="1" id="KW-0472">Membrane</keyword>
<accession>A0A6P1XZ25</accession>
<keyword evidence="1" id="KW-1133">Transmembrane helix</keyword>
<evidence type="ECO:0000313" key="2">
    <source>
        <dbReference type="EMBL" id="QHX42681.1"/>
    </source>
</evidence>
<dbReference type="Proteomes" id="UP000464374">
    <property type="component" value="Chromosome"/>
</dbReference>
<dbReference type="EMBL" id="CP048020">
    <property type="protein sequence ID" value="QHX42681.1"/>
    <property type="molecule type" value="Genomic_DNA"/>
</dbReference>